<name>A0A845U777_9PROT</name>
<organism evidence="1">
    <name type="scientific">Acidithiobacillus ferrianus</name>
    <dbReference type="NCBI Taxonomy" id="2678518"/>
    <lineage>
        <taxon>Bacteria</taxon>
        <taxon>Pseudomonadati</taxon>
        <taxon>Pseudomonadota</taxon>
        <taxon>Acidithiobacillia</taxon>
        <taxon>Acidithiobacillales</taxon>
        <taxon>Acidithiobacillaceae</taxon>
        <taxon>Acidithiobacillus</taxon>
    </lineage>
</organism>
<accession>A0A845U777</accession>
<sequence length="53" mass="5700">MVINLHNFEDKRLISDEGLAGLDEAFLCGLAEGDRSLAEGLRAYRSGGEGFEG</sequence>
<dbReference type="EMBL" id="WNJL01000014">
    <property type="protein sequence ID" value="NDU41681.1"/>
    <property type="molecule type" value="Genomic_DNA"/>
</dbReference>
<proteinExistence type="predicted"/>
<reference evidence="1" key="1">
    <citation type="submission" date="2019-11" db="EMBL/GenBank/DDBJ databases">
        <title>Acidithiobacillus ferrianus sp. nov.: a facultatively anaerobic and extremely acidophilic chemolithoautotroph.</title>
        <authorList>
            <person name="Norris P.R."/>
            <person name="Falagan C."/>
            <person name="Moya-Beltran A."/>
            <person name="Castro M."/>
            <person name="Quatrini R."/>
            <person name="Johnson D.B."/>
        </authorList>
    </citation>
    <scope>NUCLEOTIDE SEQUENCE [LARGE SCALE GENOMIC DNA]</scope>
    <source>
        <strain evidence="1">MG</strain>
    </source>
</reference>
<comment type="caution">
    <text evidence="1">The sequence shown here is derived from an EMBL/GenBank/DDBJ whole genome shotgun (WGS) entry which is preliminary data.</text>
</comment>
<dbReference type="AlphaFoldDB" id="A0A845U777"/>
<protein>
    <submittedName>
        <fullName evidence="1">Uncharacterized protein</fullName>
    </submittedName>
</protein>
<evidence type="ECO:0000313" key="1">
    <source>
        <dbReference type="EMBL" id="NDU41681.1"/>
    </source>
</evidence>
<gene>
    <name evidence="1" type="ORF">GL267_03165</name>
</gene>
<feature type="non-terminal residue" evidence="1">
    <location>
        <position position="53"/>
    </location>
</feature>